<dbReference type="Pfam" id="PF14510">
    <property type="entry name" value="ABC_trans_N"/>
    <property type="match status" value="1"/>
</dbReference>
<feature type="transmembrane region" description="Helical" evidence="11">
    <location>
        <begin position="1204"/>
        <end position="1221"/>
    </location>
</feature>
<dbReference type="EMBL" id="LPNM01000009">
    <property type="protein sequence ID" value="OEJ83075.1"/>
    <property type="molecule type" value="Genomic_DNA"/>
</dbReference>
<keyword evidence="9 11" id="KW-0472">Membrane</keyword>
<dbReference type="PANTHER" id="PTHR19241">
    <property type="entry name" value="ATP-BINDING CASSETTE TRANSPORTER"/>
    <property type="match status" value="1"/>
</dbReference>
<dbReference type="InterPro" id="IPR034001">
    <property type="entry name" value="ABCG_PDR_1"/>
</dbReference>
<feature type="transmembrane region" description="Helical" evidence="11">
    <location>
        <begin position="1348"/>
        <end position="1367"/>
    </location>
</feature>
<dbReference type="InterPro" id="IPR017871">
    <property type="entry name" value="ABC_transporter-like_CS"/>
</dbReference>
<feature type="transmembrane region" description="Helical" evidence="11">
    <location>
        <begin position="620"/>
        <end position="638"/>
    </location>
</feature>
<keyword evidence="5" id="KW-0677">Repeat</keyword>
<dbReference type="Gene3D" id="3.40.50.300">
    <property type="entry name" value="P-loop containing nucleotide triphosphate hydrolases"/>
    <property type="match status" value="2"/>
</dbReference>
<feature type="transmembrane region" description="Helical" evidence="11">
    <location>
        <begin position="1233"/>
        <end position="1255"/>
    </location>
</feature>
<keyword evidence="6" id="KW-0547">Nucleotide-binding</keyword>
<keyword evidence="4 11" id="KW-0812">Transmembrane</keyword>
<evidence type="ECO:0000256" key="3">
    <source>
        <dbReference type="ARBA" id="ARBA00022448"/>
    </source>
</evidence>
<evidence type="ECO:0000256" key="7">
    <source>
        <dbReference type="ARBA" id="ARBA00022840"/>
    </source>
</evidence>
<dbReference type="CDD" id="cd03232">
    <property type="entry name" value="ABCG_PDR_domain2"/>
    <property type="match status" value="1"/>
</dbReference>
<dbReference type="InterPro" id="IPR029481">
    <property type="entry name" value="ABC_trans_N"/>
</dbReference>
<reference evidence="14" key="1">
    <citation type="journal article" date="2016" name="Genome Announc.">
        <title>Genome sequences of three species of Hanseniaspora isolated from spontaneous wine fermentations.</title>
        <authorList>
            <person name="Sternes P.R."/>
            <person name="Lee D."/>
            <person name="Kutyna D.R."/>
            <person name="Borneman A.R."/>
        </authorList>
    </citation>
    <scope>NUCLEOTIDE SEQUENCE [LARGE SCALE GENOMIC DNA]</scope>
    <source>
        <strain evidence="14">AWRI3579</strain>
    </source>
</reference>
<dbReference type="SUPFAM" id="SSF52540">
    <property type="entry name" value="P-loop containing nucleoside triphosphate hydrolases"/>
    <property type="match status" value="2"/>
</dbReference>
<dbReference type="InterPro" id="IPR034003">
    <property type="entry name" value="ABCG_PDR_2"/>
</dbReference>
<feature type="transmembrane region" description="Helical" evidence="11">
    <location>
        <begin position="566"/>
        <end position="585"/>
    </location>
</feature>
<proteinExistence type="inferred from homology"/>
<evidence type="ECO:0000256" key="11">
    <source>
        <dbReference type="SAM" id="Phobius"/>
    </source>
</evidence>
<evidence type="ECO:0000256" key="4">
    <source>
        <dbReference type="ARBA" id="ARBA00022692"/>
    </source>
</evidence>
<accession>A0A1E5R840</accession>
<feature type="region of interest" description="Disordered" evidence="10">
    <location>
        <begin position="1512"/>
        <end position="1535"/>
    </location>
</feature>
<dbReference type="GO" id="GO:0140359">
    <property type="term" value="F:ABC-type transporter activity"/>
    <property type="evidence" value="ECO:0007669"/>
    <property type="project" value="InterPro"/>
</dbReference>
<feature type="transmembrane region" description="Helical" evidence="11">
    <location>
        <begin position="534"/>
        <end position="554"/>
    </location>
</feature>
<feature type="transmembrane region" description="Helical" evidence="11">
    <location>
        <begin position="1470"/>
        <end position="1488"/>
    </location>
</feature>
<evidence type="ECO:0000313" key="13">
    <source>
        <dbReference type="EMBL" id="OEJ83075.1"/>
    </source>
</evidence>
<dbReference type="Proteomes" id="UP000095728">
    <property type="component" value="Unassembled WGS sequence"/>
</dbReference>
<dbReference type="GO" id="GO:0005524">
    <property type="term" value="F:ATP binding"/>
    <property type="evidence" value="ECO:0007669"/>
    <property type="project" value="UniProtKB-KW"/>
</dbReference>
<evidence type="ECO:0000256" key="6">
    <source>
        <dbReference type="ARBA" id="ARBA00022741"/>
    </source>
</evidence>
<dbReference type="Pfam" id="PF06422">
    <property type="entry name" value="PDR_CDR"/>
    <property type="match status" value="2"/>
</dbReference>
<dbReference type="STRING" id="56408.A0A1E5R840"/>
<evidence type="ECO:0000256" key="1">
    <source>
        <dbReference type="ARBA" id="ARBA00004141"/>
    </source>
</evidence>
<evidence type="ECO:0000256" key="5">
    <source>
        <dbReference type="ARBA" id="ARBA00022737"/>
    </source>
</evidence>
<feature type="transmembrane region" description="Helical" evidence="11">
    <location>
        <begin position="678"/>
        <end position="699"/>
    </location>
</feature>
<organism evidence="13 14">
    <name type="scientific">Hanseniaspora osmophila</name>
    <dbReference type="NCBI Taxonomy" id="56408"/>
    <lineage>
        <taxon>Eukaryota</taxon>
        <taxon>Fungi</taxon>
        <taxon>Dikarya</taxon>
        <taxon>Ascomycota</taxon>
        <taxon>Saccharomycotina</taxon>
        <taxon>Saccharomycetes</taxon>
        <taxon>Saccharomycodales</taxon>
        <taxon>Saccharomycodaceae</taxon>
        <taxon>Hanseniaspora</taxon>
    </lineage>
</organism>
<feature type="transmembrane region" description="Helical" evidence="11">
    <location>
        <begin position="1276"/>
        <end position="1303"/>
    </location>
</feature>
<dbReference type="Pfam" id="PF00005">
    <property type="entry name" value="ABC_tran"/>
    <property type="match status" value="2"/>
</dbReference>
<feature type="compositionally biased region" description="Basic and acidic residues" evidence="10">
    <location>
        <begin position="53"/>
        <end position="62"/>
    </location>
</feature>
<dbReference type="OrthoDB" id="245989at2759"/>
<comment type="caution">
    <text evidence="13">The sequence shown here is derived from an EMBL/GenBank/DDBJ whole genome shotgun (WGS) entry which is preliminary data.</text>
</comment>
<gene>
    <name evidence="13" type="ORF">AWRI3579_g3287</name>
</gene>
<dbReference type="InterPro" id="IPR003593">
    <property type="entry name" value="AAA+_ATPase"/>
</dbReference>
<dbReference type="SMART" id="SM00382">
    <property type="entry name" value="AAA"/>
    <property type="match status" value="2"/>
</dbReference>
<evidence type="ECO:0000256" key="9">
    <source>
        <dbReference type="ARBA" id="ARBA00023136"/>
    </source>
</evidence>
<dbReference type="FunFam" id="3.40.50.300:FF:000054">
    <property type="entry name" value="ABC multidrug transporter atrF"/>
    <property type="match status" value="1"/>
</dbReference>
<dbReference type="Pfam" id="PF19055">
    <property type="entry name" value="ABC2_membrane_7"/>
    <property type="match status" value="1"/>
</dbReference>
<feature type="domain" description="ABC transporter" evidence="12">
    <location>
        <begin position="170"/>
        <end position="419"/>
    </location>
</feature>
<comment type="subcellular location">
    <subcellularLocation>
        <location evidence="1">Membrane</location>
        <topology evidence="1">Multi-pass membrane protein</topology>
    </subcellularLocation>
</comment>
<name>A0A1E5R840_9ASCO</name>
<evidence type="ECO:0000256" key="10">
    <source>
        <dbReference type="SAM" id="MobiDB-lite"/>
    </source>
</evidence>
<evidence type="ECO:0000313" key="14">
    <source>
        <dbReference type="Proteomes" id="UP000095728"/>
    </source>
</evidence>
<dbReference type="InterPro" id="IPR010929">
    <property type="entry name" value="PDR_CDR_ABC"/>
</dbReference>
<keyword evidence="14" id="KW-1185">Reference proteome</keyword>
<evidence type="ECO:0000256" key="2">
    <source>
        <dbReference type="ARBA" id="ARBA00006012"/>
    </source>
</evidence>
<dbReference type="InterPro" id="IPR043926">
    <property type="entry name" value="ABCG_dom"/>
</dbReference>
<dbReference type="FunCoup" id="A0A1E5R840">
    <property type="interactions" value="215"/>
</dbReference>
<feature type="domain" description="ABC transporter" evidence="12">
    <location>
        <begin position="863"/>
        <end position="1105"/>
    </location>
</feature>
<dbReference type="PROSITE" id="PS00211">
    <property type="entry name" value="ABC_TRANSPORTER_1"/>
    <property type="match status" value="1"/>
</dbReference>
<keyword evidence="8 11" id="KW-1133">Transmembrane helix</keyword>
<feature type="compositionally biased region" description="Basic and acidic residues" evidence="10">
    <location>
        <begin position="1512"/>
        <end position="1529"/>
    </location>
</feature>
<protein>
    <submittedName>
        <fullName evidence="13">ATP-dependent permease PDR12</fullName>
    </submittedName>
</protein>
<feature type="region of interest" description="Disordered" evidence="10">
    <location>
        <begin position="1"/>
        <end position="66"/>
    </location>
</feature>
<keyword evidence="7" id="KW-0067">ATP-binding</keyword>
<dbReference type="InterPro" id="IPR013525">
    <property type="entry name" value="ABC2_TM"/>
</dbReference>
<evidence type="ECO:0000259" key="12">
    <source>
        <dbReference type="PROSITE" id="PS50893"/>
    </source>
</evidence>
<keyword evidence="3" id="KW-0813">Transport</keyword>
<evidence type="ECO:0000256" key="8">
    <source>
        <dbReference type="ARBA" id="ARBA00022989"/>
    </source>
</evidence>
<dbReference type="GO" id="GO:0016020">
    <property type="term" value="C:membrane"/>
    <property type="evidence" value="ECO:0007669"/>
    <property type="project" value="UniProtKB-SubCell"/>
</dbReference>
<feature type="transmembrane region" description="Helical" evidence="11">
    <location>
        <begin position="1315"/>
        <end position="1336"/>
    </location>
</feature>
<feature type="compositionally biased region" description="Polar residues" evidence="10">
    <location>
        <begin position="39"/>
        <end position="51"/>
    </location>
</feature>
<dbReference type="Pfam" id="PF01061">
    <property type="entry name" value="ABC2_membrane"/>
    <property type="match status" value="2"/>
</dbReference>
<dbReference type="InterPro" id="IPR003439">
    <property type="entry name" value="ABC_transporter-like_ATP-bd"/>
</dbReference>
<sequence length="1535" mass="173822">MSSSGSSIKEEKAPSTEDDNAPKPLSQTHKPEGDDVSSYAGSIQSYENGPEQTHPEGERDVESQNIESQLSRHVTNILSETNGAERIESLARVLSTKTKKQLEHFEIREGIDFDLQQLLDYLRSHQLDQGIVPGDAGVAFKDLTAVGIDASAAVAPSVGEMVRGWVHHPLKMFNRKKTDLVLRNIIQNFTSVIESGEMMLVIARPGAGASTLLKCIGGETSELVEVTGEFSYDGLDQHDMMSRFKGYVIYCPELDFHFPKITVKETIDFALRCKTPRVRIDGMSRKEYVDSMRDLWCTVFGLRHTYATNVGNDQVRGVSGGERKRVSLVEAIAMNGSIICWDNATRGLDASTALEFAQAIRTATNMTNTAAIVCIYQAGQNIFELFDKVTVIYNGKQIYMGPAEEGVEYFTNMGWVKPNRMTSPEFLTSVTLDYDNRVLDVKPGFEASIPKNSDEFLDYWVNSPQYAKNLGQYDEYVANHNAEETRQRLAESIEQRKQAREPLNSLYVVNYWHQVWYCMIRGVQRVKGDTTYTIVYLSSFLTKGFFVGSMFWRIDPIDQSTTEGAYSRGGLIFYVLLFCSLTSLAEISNSFANRGIIVKHKTYSMYHTSAEALQEIFTEMPVKFVAVLVLCLISYWLPALKWQAGSFFQYLLYMFTVQQCTSFIFKLCATLTKDGGTAHAVGGLWVLMLSLAASFFLPIGQMHHWIRWFHYINPLTYAFESVMSTEFHGRQMLCSKLIPSGTNYENVSIENQVCQATGAVKGQRYVSGDTYLKKAYHFEYKHAWRDWGINVVWTFGYIIMNVIMSEYLKPLEGGGDLLLYKRGFMPSFGDNADAKVASREEMMEALNGPNVDLDEVIASKDVFTWNNLTYTIPYDGSTRVLLNSVFGYVKPGKMTALMGESGAGKTTLLNTLAQRIRMGTITGDMLVNNKPLPASFKRSCGYVAQADNHMAELTVRESLKFAAELRQPASVPLDEKMDYVEKIIRLLGMQNYAEATVGKIGRGLNVEQRKKLSIGVELVAKPSLLLFLDEPTSGLDSQSAWSIVQFMRALADSGQSILCTIHQPSATLFEQFDRLLLLKKGGFMVYFGDIGENSNALTGYFERQSGIKCGVSENPAEYMLNRIGAGATANASSDWHELWENSPECAAGRQELAELHEKLNARPVTEDKELSSRFAVSLFTQFKCVLWRTNIQFWRSPVYIRAKFLECILCALYVGLSYVGTGVDYGVQGAQSSFASTFMMLLIALAMVNQMHVFAYDSRELYEVREADSNTFHWSALLICHTWLEIAWSSICVFICFICYYWPGQFSGRASHAGYWFLIYVIMFPIYFISYGSWIIYMAPDVPSASMINSNLFAMLLLFCGILQPFHKMPGFWTFMYKVSPFTYVVQSLVSSIVHNKKVICNPHEFAILDPPQGQTCEQFLAFYRDENKGYIDNPDATDNCRYCPYTVSDQIVEQYGIRWDQRWRNFGLLWAYIVFNFVAMCVCYYIMRVKVWSVKGILDIKKWYHGPRKERHEPETNVFKEKAHDKKNVTKSKV</sequence>
<dbReference type="PROSITE" id="PS50893">
    <property type="entry name" value="ABC_TRANSPORTER_2"/>
    <property type="match status" value="2"/>
</dbReference>
<comment type="similarity">
    <text evidence="2">Belongs to the ABC transporter superfamily. ABCG family. PDR (TC 3.A.1.205) subfamily.</text>
</comment>
<dbReference type="InterPro" id="IPR027417">
    <property type="entry name" value="P-loop_NTPase"/>
</dbReference>
<dbReference type="GO" id="GO:0016887">
    <property type="term" value="F:ATP hydrolysis activity"/>
    <property type="evidence" value="ECO:0007669"/>
    <property type="project" value="InterPro"/>
</dbReference>
<dbReference type="CDD" id="cd03233">
    <property type="entry name" value="ABCG_PDR_domain1"/>
    <property type="match status" value="1"/>
</dbReference>
<dbReference type="InParanoid" id="A0A1E5R840"/>